<name>A0A1H0JDQ8_PSERE</name>
<gene>
    <name evidence="1" type="ORF">F7R15_19350</name>
    <name evidence="2" type="ORF">SAMN04490202_0815</name>
</gene>
<dbReference type="RefSeq" id="WP_139315784.1">
    <property type="nucleotide sequence ID" value="NZ_LT629709.1"/>
</dbReference>
<evidence type="ECO:0000313" key="4">
    <source>
        <dbReference type="Proteomes" id="UP000460142"/>
    </source>
</evidence>
<protein>
    <submittedName>
        <fullName evidence="2">Uncharacterized protein</fullName>
    </submittedName>
</protein>
<dbReference type="EMBL" id="LT629709">
    <property type="protein sequence ID" value="SDO41511.1"/>
    <property type="molecule type" value="Genomic_DNA"/>
</dbReference>
<dbReference type="OrthoDB" id="7009218at2"/>
<dbReference type="AlphaFoldDB" id="A0A1H0JDQ8"/>
<reference evidence="1 4" key="2">
    <citation type="submission" date="2019-09" db="EMBL/GenBank/DDBJ databases">
        <title>Draft genome sequences of 48 bacterial type strains from the CCUG.</title>
        <authorList>
            <person name="Tunovic T."/>
            <person name="Pineiro-Iglesias B."/>
            <person name="Unosson C."/>
            <person name="Inganas E."/>
            <person name="Ohlen M."/>
            <person name="Cardew S."/>
            <person name="Jensie-Markopoulos S."/>
            <person name="Salva-Serra F."/>
            <person name="Jaen-Luchoro D."/>
            <person name="Karlsson R."/>
            <person name="Svensson-Stadler L."/>
            <person name="Chun J."/>
            <person name="Moore E."/>
        </authorList>
    </citation>
    <scope>NUCLEOTIDE SEQUENCE [LARGE SCALE GENOMIC DNA]</scope>
    <source>
        <strain evidence="1 4">CCUG 53116</strain>
    </source>
</reference>
<accession>A0A1H0JDQ8</accession>
<evidence type="ECO:0000313" key="2">
    <source>
        <dbReference type="EMBL" id="SDO41511.1"/>
    </source>
</evidence>
<evidence type="ECO:0000313" key="3">
    <source>
        <dbReference type="Proteomes" id="UP000198549"/>
    </source>
</evidence>
<dbReference type="Proteomes" id="UP000198549">
    <property type="component" value="Chromosome I"/>
</dbReference>
<proteinExistence type="predicted"/>
<reference evidence="2 3" key="1">
    <citation type="submission" date="2016-10" db="EMBL/GenBank/DDBJ databases">
        <authorList>
            <person name="de Groot N.N."/>
        </authorList>
    </citation>
    <scope>NUCLEOTIDE SEQUENCE [LARGE SCALE GENOMIC DNA]</scope>
    <source>
        <strain evidence="2 3">BS3776</strain>
    </source>
</reference>
<sequence length="246" mass="27432">MNRSDRRRLEKEFKKVLSTAGDCCGLCGKALEHNSKTFGGFVTGSQITLAGECCVNKMVSVMASGVYVTENIDSIPRIKPNIKSSHVTQEGVATAIASIQSHFTTLDKMSDRVMRQAGIKGQPNNVYLGEIPWKADDSDWFKAHPNRSHRMRPIYSGEAVTLSKELIIPPPLENHRYEILVRQVEVGKRIRTVFCRNTKAYIPDEEEVIHAIFDIVSRSGTTGVLTFNEVEALAVRYNISLSAKPH</sequence>
<dbReference type="EMBL" id="VZPS01000013">
    <property type="protein sequence ID" value="KAB0483812.1"/>
    <property type="molecule type" value="Genomic_DNA"/>
</dbReference>
<organism evidence="2 3">
    <name type="scientific">Pseudomonas reinekei</name>
    <dbReference type="NCBI Taxonomy" id="395598"/>
    <lineage>
        <taxon>Bacteria</taxon>
        <taxon>Pseudomonadati</taxon>
        <taxon>Pseudomonadota</taxon>
        <taxon>Gammaproteobacteria</taxon>
        <taxon>Pseudomonadales</taxon>
        <taxon>Pseudomonadaceae</taxon>
        <taxon>Pseudomonas</taxon>
    </lineage>
</organism>
<dbReference type="Proteomes" id="UP000460142">
    <property type="component" value="Unassembled WGS sequence"/>
</dbReference>
<evidence type="ECO:0000313" key="1">
    <source>
        <dbReference type="EMBL" id="KAB0483812.1"/>
    </source>
</evidence>